<dbReference type="Pfam" id="PF02990">
    <property type="entry name" value="EMP70"/>
    <property type="match status" value="1"/>
</dbReference>
<evidence type="ECO:0000256" key="2">
    <source>
        <dbReference type="ARBA" id="ARBA00005227"/>
    </source>
</evidence>
<dbReference type="GO" id="GO:0016020">
    <property type="term" value="C:membrane"/>
    <property type="evidence" value="ECO:0007669"/>
    <property type="project" value="UniProtKB-SubCell"/>
</dbReference>
<evidence type="ECO:0000256" key="5">
    <source>
        <dbReference type="ARBA" id="ARBA00022989"/>
    </source>
</evidence>
<dbReference type="InParanoid" id="A0A1V9XVX7"/>
<feature type="non-terminal residue" evidence="9">
    <location>
        <position position="262"/>
    </location>
</feature>
<name>A0A1V9XVX7_9ACAR</name>
<feature type="chain" id="PRO_5013297542" description="Transmembrane 9 superfamily member" evidence="8">
    <location>
        <begin position="40"/>
        <end position="262"/>
    </location>
</feature>
<gene>
    <name evidence="9" type="ORF">BIW11_00432</name>
</gene>
<evidence type="ECO:0000256" key="7">
    <source>
        <dbReference type="RuleBase" id="RU363079"/>
    </source>
</evidence>
<dbReference type="AlphaFoldDB" id="A0A1V9XVX7"/>
<keyword evidence="6" id="KW-0472">Membrane</keyword>
<dbReference type="EMBL" id="MNPL01003435">
    <property type="protein sequence ID" value="OQR77508.1"/>
    <property type="molecule type" value="Genomic_DNA"/>
</dbReference>
<reference evidence="9 10" key="1">
    <citation type="journal article" date="2017" name="Gigascience">
        <title>Draft genome of the honey bee ectoparasitic mite, Tropilaelaps mercedesae, is shaped by the parasitic life history.</title>
        <authorList>
            <person name="Dong X."/>
            <person name="Armstrong S.D."/>
            <person name="Xia D."/>
            <person name="Makepeace B.L."/>
            <person name="Darby A.C."/>
            <person name="Kadowaki T."/>
        </authorList>
    </citation>
    <scope>NUCLEOTIDE SEQUENCE [LARGE SCALE GENOMIC DNA]</scope>
    <source>
        <strain evidence="9">Wuxi-XJTLU</strain>
    </source>
</reference>
<evidence type="ECO:0000313" key="10">
    <source>
        <dbReference type="Proteomes" id="UP000192247"/>
    </source>
</evidence>
<dbReference type="OrthoDB" id="1666796at2759"/>
<dbReference type="PANTHER" id="PTHR10766">
    <property type="entry name" value="TRANSMEMBRANE 9 SUPERFAMILY PROTEIN"/>
    <property type="match status" value="1"/>
</dbReference>
<dbReference type="InterPro" id="IPR004240">
    <property type="entry name" value="EMP70"/>
</dbReference>
<dbReference type="PANTHER" id="PTHR10766:SF41">
    <property type="entry name" value="TRANSMEMBRANE 9 SUPERFAMILY MEMBER 3"/>
    <property type="match status" value="1"/>
</dbReference>
<dbReference type="STRING" id="418985.A0A1V9XVX7"/>
<organism evidence="9 10">
    <name type="scientific">Tropilaelaps mercedesae</name>
    <dbReference type="NCBI Taxonomy" id="418985"/>
    <lineage>
        <taxon>Eukaryota</taxon>
        <taxon>Metazoa</taxon>
        <taxon>Ecdysozoa</taxon>
        <taxon>Arthropoda</taxon>
        <taxon>Chelicerata</taxon>
        <taxon>Arachnida</taxon>
        <taxon>Acari</taxon>
        <taxon>Parasitiformes</taxon>
        <taxon>Mesostigmata</taxon>
        <taxon>Gamasina</taxon>
        <taxon>Dermanyssoidea</taxon>
        <taxon>Laelapidae</taxon>
        <taxon>Tropilaelaps</taxon>
    </lineage>
</organism>
<keyword evidence="5" id="KW-1133">Transmembrane helix</keyword>
<comment type="caution">
    <text evidence="9">The sequence shown here is derived from an EMBL/GenBank/DDBJ whole genome shotgun (WGS) entry which is preliminary data.</text>
</comment>
<feature type="signal peptide" evidence="8">
    <location>
        <begin position="1"/>
        <end position="39"/>
    </location>
</feature>
<comment type="subcellular location">
    <subcellularLocation>
        <location evidence="1">Membrane</location>
        <topology evidence="1">Multi-pass membrane protein</topology>
    </subcellularLocation>
</comment>
<keyword evidence="3" id="KW-0812">Transmembrane</keyword>
<accession>A0A1V9XVX7</accession>
<evidence type="ECO:0000256" key="4">
    <source>
        <dbReference type="ARBA" id="ARBA00022729"/>
    </source>
</evidence>
<comment type="similarity">
    <text evidence="2 7">Belongs to the nonaspanin (TM9SF) (TC 9.A.2) family.</text>
</comment>
<evidence type="ECO:0000256" key="8">
    <source>
        <dbReference type="SAM" id="SignalP"/>
    </source>
</evidence>
<evidence type="ECO:0000256" key="1">
    <source>
        <dbReference type="ARBA" id="ARBA00004141"/>
    </source>
</evidence>
<evidence type="ECO:0000313" key="9">
    <source>
        <dbReference type="EMBL" id="OQR77508.1"/>
    </source>
</evidence>
<evidence type="ECO:0000256" key="3">
    <source>
        <dbReference type="ARBA" id="ARBA00022692"/>
    </source>
</evidence>
<proteinExistence type="inferred from homology"/>
<evidence type="ECO:0000256" key="6">
    <source>
        <dbReference type="ARBA" id="ARBA00023136"/>
    </source>
</evidence>
<keyword evidence="4 8" id="KW-0732">Signal</keyword>
<dbReference type="Proteomes" id="UP000192247">
    <property type="component" value="Unassembled WGS sequence"/>
</dbReference>
<dbReference type="GO" id="GO:0072657">
    <property type="term" value="P:protein localization to membrane"/>
    <property type="evidence" value="ECO:0007669"/>
    <property type="project" value="TreeGrafter"/>
</dbReference>
<sequence>MMSGQRDVGVSICSRQAPSFGLQLLLVLVLSLHTRLSASDEHNHMYTAGEEVVLWVNTVGPYANRQETYSYFSLPFCPGPKNGISHYHETLGENLLGVELQFLGLDIRFKKPQPKLQYCEIEITKESFKAFRYALKSTYWYQMYIDDLPIWGMVGKSEPGDDDYIWTHKKFEIGYNGNKIVDVNLTSEGMEKLELGKKLKFTFEVEWKPSSVNFRDRFDKYLDPTFYQHRAAERTRHQDTMRQDPAVGSHNARRTVLCAMAT</sequence>
<protein>
    <recommendedName>
        <fullName evidence="7">Transmembrane 9 superfamily member</fullName>
    </recommendedName>
</protein>
<keyword evidence="10" id="KW-1185">Reference proteome</keyword>